<gene>
    <name evidence="1" type="ORF">TNCT_499631</name>
</gene>
<organism evidence="1 2">
    <name type="scientific">Trichonephila clavata</name>
    <name type="common">Joro spider</name>
    <name type="synonym">Nephila clavata</name>
    <dbReference type="NCBI Taxonomy" id="2740835"/>
    <lineage>
        <taxon>Eukaryota</taxon>
        <taxon>Metazoa</taxon>
        <taxon>Ecdysozoa</taxon>
        <taxon>Arthropoda</taxon>
        <taxon>Chelicerata</taxon>
        <taxon>Arachnida</taxon>
        <taxon>Araneae</taxon>
        <taxon>Araneomorphae</taxon>
        <taxon>Entelegynae</taxon>
        <taxon>Araneoidea</taxon>
        <taxon>Nephilidae</taxon>
        <taxon>Trichonephila</taxon>
    </lineage>
</organism>
<accession>A0A8X6IBY5</accession>
<name>A0A8X6IBY5_TRICU</name>
<evidence type="ECO:0000313" key="1">
    <source>
        <dbReference type="EMBL" id="GFQ91532.1"/>
    </source>
</evidence>
<dbReference type="AlphaFoldDB" id="A0A8X6IBY5"/>
<reference evidence="1" key="1">
    <citation type="submission" date="2020-07" db="EMBL/GenBank/DDBJ databases">
        <title>Multicomponent nature underlies the extraordinary mechanical properties of spider dragline silk.</title>
        <authorList>
            <person name="Kono N."/>
            <person name="Nakamura H."/>
            <person name="Mori M."/>
            <person name="Yoshida Y."/>
            <person name="Ohtoshi R."/>
            <person name="Malay A.D."/>
            <person name="Moran D.A.P."/>
            <person name="Tomita M."/>
            <person name="Numata K."/>
            <person name="Arakawa K."/>
        </authorList>
    </citation>
    <scope>NUCLEOTIDE SEQUENCE</scope>
</reference>
<comment type="caution">
    <text evidence="1">The sequence shown here is derived from an EMBL/GenBank/DDBJ whole genome shotgun (WGS) entry which is preliminary data.</text>
</comment>
<sequence>MTCLFTHLHPRAPISFFILSQVGSCLRVADSTLLFHPFAKEKKFCCITWARHSKRHRLTFLSSLIKLERKDGKESCLNVRLLWDDLPSSAQTS</sequence>
<keyword evidence="2" id="KW-1185">Reference proteome</keyword>
<dbReference type="Proteomes" id="UP000887116">
    <property type="component" value="Unassembled WGS sequence"/>
</dbReference>
<proteinExistence type="predicted"/>
<evidence type="ECO:0000313" key="2">
    <source>
        <dbReference type="Proteomes" id="UP000887116"/>
    </source>
</evidence>
<dbReference type="EMBL" id="BMAO01023874">
    <property type="protein sequence ID" value="GFQ91532.1"/>
    <property type="molecule type" value="Genomic_DNA"/>
</dbReference>
<protein>
    <submittedName>
        <fullName evidence="1">Uncharacterized protein</fullName>
    </submittedName>
</protein>